<feature type="transmembrane region" description="Helical" evidence="8">
    <location>
        <begin position="12"/>
        <end position="30"/>
    </location>
</feature>
<sequence>MQETLLIHSKCFTLILYYCSKICILSPFGYNFKQNQLKKSIISTLYCIVFVILTSYIHPVYSLSFYYETLGKNFPSKLEIYAGIFQGAFEYLIVIFIQCSYLWHRQQIIDYFNTKVAFSEKILSRQKEIHGKMYFAVLPIAVIVGCLIKFLLNFALFILVPDITTSTVTKVIIYFIPNFIVTFVGCTFIVEVISLRYFALQINNQLRSSLSIVYDLPKGASKARRMATACQVSDQVDELIVLHSELLALVAKYNSIQSFNLLLYYTNKFVEILVPVFFEYLVLRNLTKFVARAELTISVGLINLLTLIRTHPDSHRFVNFQMSTMGKILHDIPYHNTDERLRTSINEFSIQILHQRPSLTVCGMFKIDNTLISSMISATMSYLILMIQFKFEDVGM</sequence>
<feature type="transmembrane region" description="Helical" evidence="8">
    <location>
        <begin position="134"/>
        <end position="160"/>
    </location>
</feature>
<feature type="transmembrane region" description="Helical" evidence="8">
    <location>
        <begin position="42"/>
        <end position="61"/>
    </location>
</feature>
<evidence type="ECO:0000256" key="2">
    <source>
        <dbReference type="ARBA" id="ARBA00022475"/>
    </source>
</evidence>
<keyword evidence="6 8" id="KW-0675">Receptor</keyword>
<comment type="subcellular location">
    <subcellularLocation>
        <location evidence="1 8">Cell membrane</location>
        <topology evidence="1 8">Multi-pass membrane protein</topology>
    </subcellularLocation>
</comment>
<evidence type="ECO:0000313" key="9">
    <source>
        <dbReference type="EMBL" id="MBC1168933.1"/>
    </source>
</evidence>
<feature type="transmembrane region" description="Helical" evidence="8">
    <location>
        <begin position="371"/>
        <end position="391"/>
    </location>
</feature>
<dbReference type="VEuPathDB" id="VectorBase:LLONM1_000497"/>
<feature type="transmembrane region" description="Helical" evidence="8">
    <location>
        <begin position="172"/>
        <end position="199"/>
    </location>
</feature>
<dbReference type="GO" id="GO:0030425">
    <property type="term" value="C:dendrite"/>
    <property type="evidence" value="ECO:0007669"/>
    <property type="project" value="TreeGrafter"/>
</dbReference>
<accession>A0A7G3ABN6</accession>
<evidence type="ECO:0000256" key="7">
    <source>
        <dbReference type="ARBA" id="ARBA00023224"/>
    </source>
</evidence>
<feature type="transmembrane region" description="Helical" evidence="8">
    <location>
        <begin position="81"/>
        <end position="103"/>
    </location>
</feature>
<name>A0A7G3ABN6_LUTLO</name>
<dbReference type="GO" id="GO:0008049">
    <property type="term" value="P:male courtship behavior"/>
    <property type="evidence" value="ECO:0007669"/>
    <property type="project" value="TreeGrafter"/>
</dbReference>
<dbReference type="InterPro" id="IPR013604">
    <property type="entry name" value="7TM_chemorcpt"/>
</dbReference>
<dbReference type="PANTHER" id="PTHR21143">
    <property type="entry name" value="INVERTEBRATE GUSTATORY RECEPTOR"/>
    <property type="match status" value="1"/>
</dbReference>
<comment type="caution">
    <text evidence="8">Lacks conserved residue(s) required for the propagation of feature annotation.</text>
</comment>
<dbReference type="GO" id="GO:0007165">
    <property type="term" value="P:signal transduction"/>
    <property type="evidence" value="ECO:0007669"/>
    <property type="project" value="UniProtKB-KW"/>
</dbReference>
<evidence type="ECO:0000256" key="8">
    <source>
        <dbReference type="RuleBase" id="RU363108"/>
    </source>
</evidence>
<keyword evidence="4 8" id="KW-1133">Transmembrane helix</keyword>
<dbReference type="Pfam" id="PF08395">
    <property type="entry name" value="7tm_7"/>
    <property type="match status" value="1"/>
</dbReference>
<evidence type="ECO:0000256" key="5">
    <source>
        <dbReference type="ARBA" id="ARBA00023136"/>
    </source>
</evidence>
<keyword evidence="2 8" id="KW-1003">Cell membrane</keyword>
<organism evidence="9">
    <name type="scientific">Lutzomyia longipalpis</name>
    <name type="common">Sand fly</name>
    <dbReference type="NCBI Taxonomy" id="7200"/>
    <lineage>
        <taxon>Eukaryota</taxon>
        <taxon>Metazoa</taxon>
        <taxon>Ecdysozoa</taxon>
        <taxon>Arthropoda</taxon>
        <taxon>Hexapoda</taxon>
        <taxon>Insecta</taxon>
        <taxon>Pterygota</taxon>
        <taxon>Neoptera</taxon>
        <taxon>Endopterygota</taxon>
        <taxon>Diptera</taxon>
        <taxon>Nematocera</taxon>
        <taxon>Psychodoidea</taxon>
        <taxon>Psychodidae</taxon>
        <taxon>Lutzomyia</taxon>
        <taxon>Lutzomyia</taxon>
    </lineage>
</organism>
<keyword evidence="7 8" id="KW-0807">Transducer</keyword>
<evidence type="ECO:0000256" key="4">
    <source>
        <dbReference type="ARBA" id="ARBA00022989"/>
    </source>
</evidence>
<evidence type="ECO:0000256" key="6">
    <source>
        <dbReference type="ARBA" id="ARBA00023170"/>
    </source>
</evidence>
<proteinExistence type="inferred from homology"/>
<dbReference type="EMBL" id="GITU01000230">
    <property type="protein sequence ID" value="MBC1168933.1"/>
    <property type="molecule type" value="Transcribed_RNA"/>
</dbReference>
<dbReference type="GO" id="GO:0005886">
    <property type="term" value="C:plasma membrane"/>
    <property type="evidence" value="ECO:0007669"/>
    <property type="project" value="UniProtKB-SubCell"/>
</dbReference>
<reference evidence="9" key="1">
    <citation type="journal article" date="2020" name="BMC">
        <title>Leishmania infection induces a limited differential gene expression in the sand fly midgut.</title>
        <authorList>
            <person name="Coutinho-Abreu I.V."/>
            <person name="Serafim T.D."/>
            <person name="Meneses C."/>
            <person name="Kamhawi S."/>
            <person name="Oliveira F."/>
            <person name="Valenzuela J.G."/>
        </authorList>
    </citation>
    <scope>NUCLEOTIDE SEQUENCE</scope>
    <source>
        <strain evidence="9">Jacobina</strain>
        <tissue evidence="9">Midgut</tissue>
    </source>
</reference>
<dbReference type="GO" id="GO:0007635">
    <property type="term" value="P:chemosensory behavior"/>
    <property type="evidence" value="ECO:0007669"/>
    <property type="project" value="TreeGrafter"/>
</dbReference>
<dbReference type="GO" id="GO:0030424">
    <property type="term" value="C:axon"/>
    <property type="evidence" value="ECO:0007669"/>
    <property type="project" value="TreeGrafter"/>
</dbReference>
<dbReference type="AlphaFoldDB" id="A0A7G3ABN6"/>
<dbReference type="GO" id="GO:0050909">
    <property type="term" value="P:sensory perception of taste"/>
    <property type="evidence" value="ECO:0007669"/>
    <property type="project" value="InterPro"/>
</dbReference>
<keyword evidence="5 8" id="KW-0472">Membrane</keyword>
<dbReference type="PANTHER" id="PTHR21143:SF133">
    <property type="entry name" value="GUSTATORY AND PHEROMONE RECEPTOR 32A-RELATED"/>
    <property type="match status" value="1"/>
</dbReference>
<evidence type="ECO:0000256" key="3">
    <source>
        <dbReference type="ARBA" id="ARBA00022692"/>
    </source>
</evidence>
<comment type="similarity">
    <text evidence="8">Belongs to the insect chemoreceptor superfamily. Gustatory receptor (GR) family.</text>
</comment>
<keyword evidence="3 8" id="KW-0812">Transmembrane</keyword>
<comment type="function">
    <text evidence="8">Gustatory receptor which mediates acceptance or avoidance behavior, depending on its substrates.</text>
</comment>
<evidence type="ECO:0000256" key="1">
    <source>
        <dbReference type="ARBA" id="ARBA00004651"/>
    </source>
</evidence>
<protein>
    <recommendedName>
        <fullName evidence="8">Gustatory receptor</fullName>
    </recommendedName>
</protein>
<dbReference type="GO" id="GO:0043025">
    <property type="term" value="C:neuronal cell body"/>
    <property type="evidence" value="ECO:0007669"/>
    <property type="project" value="TreeGrafter"/>
</dbReference>